<evidence type="ECO:0000256" key="1">
    <source>
        <dbReference type="SAM" id="Phobius"/>
    </source>
</evidence>
<evidence type="ECO:0008006" key="4">
    <source>
        <dbReference type="Google" id="ProtNLM"/>
    </source>
</evidence>
<protein>
    <recommendedName>
        <fullName evidence="4">Inner membrane protein YmfA</fullName>
    </recommendedName>
</protein>
<dbReference type="OrthoDB" id="5653981at2"/>
<dbReference type="Proteomes" id="UP000201728">
    <property type="component" value="Chromosome"/>
</dbReference>
<accession>A0A222NZ25</accession>
<keyword evidence="3" id="KW-1185">Reference proteome</keyword>
<dbReference type="EMBL" id="CP016397">
    <property type="protein sequence ID" value="ASQ44843.1"/>
    <property type="molecule type" value="Genomic_DNA"/>
</dbReference>
<proteinExistence type="predicted"/>
<sequence>MRSLTALLILASVATFLLAGYYLIEAWRITHNTVATRGEVISFVVKPSQNNVARATMLRYPIVRFKNKTGDTITATAHLGYYLHQYKVGEHVPVLYHVHNSNHVAIGNPIAIWIRFVLVFIAALFFTVLACVTAMTRNK</sequence>
<dbReference type="AlphaFoldDB" id="A0A222NZ25"/>
<keyword evidence="1" id="KW-0472">Membrane</keyword>
<name>A0A222NZ25_9GAMM</name>
<dbReference type="RefSeq" id="WP_094089965.1">
    <property type="nucleotide sequence ID" value="NZ_CP016397.1"/>
</dbReference>
<reference evidence="3" key="1">
    <citation type="submission" date="2016-07" db="EMBL/GenBank/DDBJ databases">
        <authorList>
            <person name="Florea S."/>
            <person name="Webb J.S."/>
            <person name="Jaromczyk J."/>
            <person name="Schardl C.L."/>
        </authorList>
    </citation>
    <scope>NUCLEOTIDE SEQUENCE [LARGE SCALE GENOMIC DNA]</scope>
    <source>
        <strain evidence="3">CDC-D5610</strain>
    </source>
</reference>
<evidence type="ECO:0000313" key="3">
    <source>
        <dbReference type="Proteomes" id="UP000201728"/>
    </source>
</evidence>
<feature type="transmembrane region" description="Helical" evidence="1">
    <location>
        <begin position="112"/>
        <end position="135"/>
    </location>
</feature>
<gene>
    <name evidence="2" type="ORF">clem_01385</name>
</gene>
<keyword evidence="1" id="KW-0812">Transmembrane</keyword>
<organism evidence="2 3">
    <name type="scientific">Legionella clemsonensis</name>
    <dbReference type="NCBI Taxonomy" id="1867846"/>
    <lineage>
        <taxon>Bacteria</taxon>
        <taxon>Pseudomonadati</taxon>
        <taxon>Pseudomonadota</taxon>
        <taxon>Gammaproteobacteria</taxon>
        <taxon>Legionellales</taxon>
        <taxon>Legionellaceae</taxon>
        <taxon>Legionella</taxon>
    </lineage>
</organism>
<dbReference type="KEGG" id="lcd:clem_01385"/>
<evidence type="ECO:0000313" key="2">
    <source>
        <dbReference type="EMBL" id="ASQ44843.1"/>
    </source>
</evidence>
<keyword evidence="1" id="KW-1133">Transmembrane helix</keyword>